<evidence type="ECO:0000313" key="1">
    <source>
        <dbReference type="EMBL" id="CAG9313368.1"/>
    </source>
</evidence>
<dbReference type="EMBL" id="CAJZBQ010000010">
    <property type="protein sequence ID" value="CAG9313368.1"/>
    <property type="molecule type" value="Genomic_DNA"/>
</dbReference>
<dbReference type="Proteomes" id="UP001162131">
    <property type="component" value="Unassembled WGS sequence"/>
</dbReference>
<sequence length="249" mass="28475">MSEANKKIKRNSLIYPLFPIASPSPQKLISPKSLKKLIKPLHKRAQSDIVNPYLDHRDLINLKASTKLSRQNIQETKNSPQIPKKSKLSSIIQPKIISKPNLIIKKSEKMPNPDIMLTELQGEPVFKAPKRFSNQFFTDVYDIDGNHDRIEVEDSMELFSELESNKIMLDPCTTFYISDLEKEASPTKKSIKVQDSSYIEKSREIPDDSVKKLSVGQEFFCKLNKMLNEQDQDYQSEETTSISGGKSRV</sequence>
<gene>
    <name evidence="1" type="ORF">BSTOLATCC_MIC8640</name>
</gene>
<comment type="caution">
    <text evidence="1">The sequence shown here is derived from an EMBL/GenBank/DDBJ whole genome shotgun (WGS) entry which is preliminary data.</text>
</comment>
<protein>
    <submittedName>
        <fullName evidence="1">Uncharacterized protein</fullName>
    </submittedName>
</protein>
<name>A0AAU9IDA0_9CILI</name>
<organism evidence="1 2">
    <name type="scientific">Blepharisma stoltei</name>
    <dbReference type="NCBI Taxonomy" id="1481888"/>
    <lineage>
        <taxon>Eukaryota</taxon>
        <taxon>Sar</taxon>
        <taxon>Alveolata</taxon>
        <taxon>Ciliophora</taxon>
        <taxon>Postciliodesmatophora</taxon>
        <taxon>Heterotrichea</taxon>
        <taxon>Heterotrichida</taxon>
        <taxon>Blepharismidae</taxon>
        <taxon>Blepharisma</taxon>
    </lineage>
</organism>
<evidence type="ECO:0000313" key="2">
    <source>
        <dbReference type="Proteomes" id="UP001162131"/>
    </source>
</evidence>
<accession>A0AAU9IDA0</accession>
<keyword evidence="2" id="KW-1185">Reference proteome</keyword>
<reference evidence="1" key="1">
    <citation type="submission" date="2021-09" db="EMBL/GenBank/DDBJ databases">
        <authorList>
            <consortium name="AG Swart"/>
            <person name="Singh M."/>
            <person name="Singh A."/>
            <person name="Seah K."/>
            <person name="Emmerich C."/>
        </authorList>
    </citation>
    <scope>NUCLEOTIDE SEQUENCE</scope>
    <source>
        <strain evidence="1">ATCC30299</strain>
    </source>
</reference>
<dbReference type="AlphaFoldDB" id="A0AAU9IDA0"/>
<proteinExistence type="predicted"/>